<accession>A0A5M3MN37</accession>
<dbReference type="RefSeq" id="XP_007769507.1">
    <property type="nucleotide sequence ID" value="XM_007771317.1"/>
</dbReference>
<evidence type="ECO:0000313" key="2">
    <source>
        <dbReference type="Proteomes" id="UP000053558"/>
    </source>
</evidence>
<gene>
    <name evidence="1" type="ORF">CONPUDRAFT_154615</name>
</gene>
<evidence type="ECO:0000313" key="1">
    <source>
        <dbReference type="EMBL" id="EIW80588.1"/>
    </source>
</evidence>
<dbReference type="EMBL" id="JH711579">
    <property type="protein sequence ID" value="EIW80588.1"/>
    <property type="molecule type" value="Genomic_DNA"/>
</dbReference>
<comment type="caution">
    <text evidence="1">The sequence shown here is derived from an EMBL/GenBank/DDBJ whole genome shotgun (WGS) entry which is preliminary data.</text>
</comment>
<dbReference type="GeneID" id="19203291"/>
<dbReference type="Proteomes" id="UP000053558">
    <property type="component" value="Unassembled WGS sequence"/>
</dbReference>
<dbReference type="AlphaFoldDB" id="A0A5M3MN37"/>
<proteinExistence type="predicted"/>
<organism evidence="1 2">
    <name type="scientific">Coniophora puteana (strain RWD-64-598)</name>
    <name type="common">Brown rot fungus</name>
    <dbReference type="NCBI Taxonomy" id="741705"/>
    <lineage>
        <taxon>Eukaryota</taxon>
        <taxon>Fungi</taxon>
        <taxon>Dikarya</taxon>
        <taxon>Basidiomycota</taxon>
        <taxon>Agaricomycotina</taxon>
        <taxon>Agaricomycetes</taxon>
        <taxon>Agaricomycetidae</taxon>
        <taxon>Boletales</taxon>
        <taxon>Coniophorineae</taxon>
        <taxon>Coniophoraceae</taxon>
        <taxon>Coniophora</taxon>
    </lineage>
</organism>
<dbReference type="KEGG" id="cput:CONPUDRAFT_154615"/>
<name>A0A5M3MN37_CONPW</name>
<protein>
    <submittedName>
        <fullName evidence="1">Uncharacterized protein</fullName>
    </submittedName>
</protein>
<keyword evidence="2" id="KW-1185">Reference proteome</keyword>
<reference evidence="2" key="1">
    <citation type="journal article" date="2012" name="Science">
        <title>The Paleozoic origin of enzymatic lignin decomposition reconstructed from 31 fungal genomes.</title>
        <authorList>
            <person name="Floudas D."/>
            <person name="Binder M."/>
            <person name="Riley R."/>
            <person name="Barry K."/>
            <person name="Blanchette R.A."/>
            <person name="Henrissat B."/>
            <person name="Martinez A.T."/>
            <person name="Otillar R."/>
            <person name="Spatafora J.W."/>
            <person name="Yadav J.S."/>
            <person name="Aerts A."/>
            <person name="Benoit I."/>
            <person name="Boyd A."/>
            <person name="Carlson A."/>
            <person name="Copeland A."/>
            <person name="Coutinho P.M."/>
            <person name="de Vries R.P."/>
            <person name="Ferreira P."/>
            <person name="Findley K."/>
            <person name="Foster B."/>
            <person name="Gaskell J."/>
            <person name="Glotzer D."/>
            <person name="Gorecki P."/>
            <person name="Heitman J."/>
            <person name="Hesse C."/>
            <person name="Hori C."/>
            <person name="Igarashi K."/>
            <person name="Jurgens J.A."/>
            <person name="Kallen N."/>
            <person name="Kersten P."/>
            <person name="Kohler A."/>
            <person name="Kuees U."/>
            <person name="Kumar T.K.A."/>
            <person name="Kuo A."/>
            <person name="LaButti K."/>
            <person name="Larrondo L.F."/>
            <person name="Lindquist E."/>
            <person name="Ling A."/>
            <person name="Lombard V."/>
            <person name="Lucas S."/>
            <person name="Lundell T."/>
            <person name="Martin R."/>
            <person name="McLaughlin D.J."/>
            <person name="Morgenstern I."/>
            <person name="Morin E."/>
            <person name="Murat C."/>
            <person name="Nagy L.G."/>
            <person name="Nolan M."/>
            <person name="Ohm R.A."/>
            <person name="Patyshakuliyeva A."/>
            <person name="Rokas A."/>
            <person name="Ruiz-Duenas F.J."/>
            <person name="Sabat G."/>
            <person name="Salamov A."/>
            <person name="Samejima M."/>
            <person name="Schmutz J."/>
            <person name="Slot J.C."/>
            <person name="St John F."/>
            <person name="Stenlid J."/>
            <person name="Sun H."/>
            <person name="Sun S."/>
            <person name="Syed K."/>
            <person name="Tsang A."/>
            <person name="Wiebenga A."/>
            <person name="Young D."/>
            <person name="Pisabarro A."/>
            <person name="Eastwood D.C."/>
            <person name="Martin F."/>
            <person name="Cullen D."/>
            <person name="Grigoriev I.V."/>
            <person name="Hibbett D.S."/>
        </authorList>
    </citation>
    <scope>NUCLEOTIDE SEQUENCE [LARGE SCALE GENOMIC DNA]</scope>
    <source>
        <strain evidence="2">RWD-64-598 SS2</strain>
    </source>
</reference>
<sequence length="64" mass="6886">MLLFNLSRPFSASPLMPTEITSASTGPYATNHSLLLTPTLLLFSFLLFIPPIPTPPSTEGLSQP</sequence>